<sequence length="59" mass="7130">MHTYVLILTDDSNTKLNKDLEDDFEIRRLCSESIYNQDNRQTFVKADEFYDLLLLELDR</sequence>
<evidence type="ECO:0000313" key="2">
    <source>
        <dbReference type="Proteomes" id="UP000789901"/>
    </source>
</evidence>
<dbReference type="EMBL" id="CAJVQB010002821">
    <property type="protein sequence ID" value="CAG8588315.1"/>
    <property type="molecule type" value="Genomic_DNA"/>
</dbReference>
<gene>
    <name evidence="1" type="ORF">GMARGA_LOCUS6284</name>
</gene>
<accession>A0ABN7UG36</accession>
<feature type="non-terminal residue" evidence="1">
    <location>
        <position position="59"/>
    </location>
</feature>
<keyword evidence="2" id="KW-1185">Reference proteome</keyword>
<protein>
    <submittedName>
        <fullName evidence="1">28890_t:CDS:1</fullName>
    </submittedName>
</protein>
<organism evidence="1 2">
    <name type="scientific">Gigaspora margarita</name>
    <dbReference type="NCBI Taxonomy" id="4874"/>
    <lineage>
        <taxon>Eukaryota</taxon>
        <taxon>Fungi</taxon>
        <taxon>Fungi incertae sedis</taxon>
        <taxon>Mucoromycota</taxon>
        <taxon>Glomeromycotina</taxon>
        <taxon>Glomeromycetes</taxon>
        <taxon>Diversisporales</taxon>
        <taxon>Gigasporaceae</taxon>
        <taxon>Gigaspora</taxon>
    </lineage>
</organism>
<comment type="caution">
    <text evidence="1">The sequence shown here is derived from an EMBL/GenBank/DDBJ whole genome shotgun (WGS) entry which is preliminary data.</text>
</comment>
<dbReference type="Proteomes" id="UP000789901">
    <property type="component" value="Unassembled WGS sequence"/>
</dbReference>
<proteinExistence type="predicted"/>
<name>A0ABN7UG36_GIGMA</name>
<reference evidence="1 2" key="1">
    <citation type="submission" date="2021-06" db="EMBL/GenBank/DDBJ databases">
        <authorList>
            <person name="Kallberg Y."/>
            <person name="Tangrot J."/>
            <person name="Rosling A."/>
        </authorList>
    </citation>
    <scope>NUCLEOTIDE SEQUENCE [LARGE SCALE GENOMIC DNA]</scope>
    <source>
        <strain evidence="1 2">120-4 pot B 10/14</strain>
    </source>
</reference>
<evidence type="ECO:0000313" key="1">
    <source>
        <dbReference type="EMBL" id="CAG8588315.1"/>
    </source>
</evidence>